<reference evidence="3 4" key="1">
    <citation type="journal article" date="2016" name="Environ. Microbiol.">
        <title>Genomic resolution of a cold subsurface aquifer community provides metabolic insights for novel microbes adapted to high CO concentrations.</title>
        <authorList>
            <person name="Probst A.J."/>
            <person name="Castelle C.J."/>
            <person name="Singh A."/>
            <person name="Brown C.T."/>
            <person name="Anantharaman K."/>
            <person name="Sharon I."/>
            <person name="Hug L.A."/>
            <person name="Burstein D."/>
            <person name="Emerson J.B."/>
            <person name="Thomas B.C."/>
            <person name="Banfield J.F."/>
        </authorList>
    </citation>
    <scope>NUCLEOTIDE SEQUENCE [LARGE SCALE GENOMIC DNA]</scope>
    <source>
        <strain evidence="3">CG1_02_47_37</strain>
    </source>
</reference>
<dbReference type="Proteomes" id="UP000183144">
    <property type="component" value="Unassembled WGS sequence"/>
</dbReference>
<dbReference type="STRING" id="1805034.AUJ59_00640"/>
<dbReference type="PANTHER" id="PTHR33713">
    <property type="entry name" value="ANTITOXIN YAFN-RELATED"/>
    <property type="match status" value="1"/>
</dbReference>
<dbReference type="InterPro" id="IPR036165">
    <property type="entry name" value="YefM-like_sf"/>
</dbReference>
<evidence type="ECO:0000256" key="2">
    <source>
        <dbReference type="RuleBase" id="RU362080"/>
    </source>
</evidence>
<dbReference type="Pfam" id="PF02604">
    <property type="entry name" value="PhdYeFM_antitox"/>
    <property type="match status" value="1"/>
</dbReference>
<protein>
    <recommendedName>
        <fullName evidence="2">Antitoxin</fullName>
    </recommendedName>
</protein>
<dbReference type="AlphaFoldDB" id="A0A1J4RU26"/>
<name>A0A1J4RU26_9BACT</name>
<dbReference type="EMBL" id="MNUI01000014">
    <property type="protein sequence ID" value="OIN89820.1"/>
    <property type="molecule type" value="Genomic_DNA"/>
</dbReference>
<organism evidence="3 4">
    <name type="scientific">Candidatus Beckwithbacteria bacterium CG1_02_47_37</name>
    <dbReference type="NCBI Taxonomy" id="1805034"/>
    <lineage>
        <taxon>Bacteria</taxon>
        <taxon>Candidatus Beckwithiibacteriota</taxon>
    </lineage>
</organism>
<dbReference type="PANTHER" id="PTHR33713:SF6">
    <property type="entry name" value="ANTITOXIN YEFM"/>
    <property type="match status" value="1"/>
</dbReference>
<comment type="function">
    <text evidence="2">Antitoxin component of a type II toxin-antitoxin (TA) system.</text>
</comment>
<dbReference type="Gene3D" id="3.40.1620.10">
    <property type="entry name" value="YefM-like domain"/>
    <property type="match status" value="1"/>
</dbReference>
<sequence>MDGLSLSLPASEARKNFYTILDEVSDKFKHFTITLRGKIKAVIINPDELDSWRETLEIMADKKLVKELRKSRQDFKNGKFITEEQLFKNLGITDKDLNQ</sequence>
<evidence type="ECO:0000256" key="1">
    <source>
        <dbReference type="ARBA" id="ARBA00009981"/>
    </source>
</evidence>
<comment type="caution">
    <text evidence="3">The sequence shown here is derived from an EMBL/GenBank/DDBJ whole genome shotgun (WGS) entry which is preliminary data.</text>
</comment>
<evidence type="ECO:0000313" key="4">
    <source>
        <dbReference type="Proteomes" id="UP000183144"/>
    </source>
</evidence>
<gene>
    <name evidence="3" type="ORF">AUJ59_00640</name>
</gene>
<dbReference type="Gene3D" id="1.10.1220.170">
    <property type="match status" value="1"/>
</dbReference>
<dbReference type="NCBIfam" id="TIGR01552">
    <property type="entry name" value="phd_fam"/>
    <property type="match status" value="1"/>
</dbReference>
<accession>A0A1J4RU26</accession>
<comment type="similarity">
    <text evidence="1 2">Belongs to the phD/YefM antitoxin family.</text>
</comment>
<proteinExistence type="inferred from homology"/>
<dbReference type="InterPro" id="IPR006442">
    <property type="entry name" value="Antitoxin_Phd/YefM"/>
</dbReference>
<dbReference type="InterPro" id="IPR051405">
    <property type="entry name" value="phD/YefM_antitoxin"/>
</dbReference>
<dbReference type="SUPFAM" id="SSF143120">
    <property type="entry name" value="YefM-like"/>
    <property type="match status" value="1"/>
</dbReference>
<evidence type="ECO:0000313" key="3">
    <source>
        <dbReference type="EMBL" id="OIN89820.1"/>
    </source>
</evidence>